<keyword evidence="1" id="KW-0533">Nickel</keyword>
<evidence type="ECO:0000313" key="3">
    <source>
        <dbReference type="EMBL" id="ACB51082.1"/>
    </source>
</evidence>
<accession>B1WYR5</accession>
<organism evidence="3 4">
    <name type="scientific">Crocosphaera subtropica (strain ATCC 51142 / BH68)</name>
    <name type="common">Cyanothece sp. (strain ATCC 51142)</name>
    <dbReference type="NCBI Taxonomy" id="43989"/>
    <lineage>
        <taxon>Bacteria</taxon>
        <taxon>Bacillati</taxon>
        <taxon>Cyanobacteriota</taxon>
        <taxon>Cyanophyceae</taxon>
        <taxon>Oscillatoriophycideae</taxon>
        <taxon>Chroococcales</taxon>
        <taxon>Aphanothecaceae</taxon>
        <taxon>Crocosphaera</taxon>
        <taxon>Crocosphaera subtropica</taxon>
    </lineage>
</organism>
<name>B1WYR5_CROS5</name>
<dbReference type="AlphaFoldDB" id="B1WYR5"/>
<feature type="compositionally biased region" description="Basic and acidic residues" evidence="2">
    <location>
        <begin position="74"/>
        <end position="87"/>
    </location>
</feature>
<dbReference type="PANTHER" id="PTHR36566:SF1">
    <property type="entry name" value="PYRIDINIUM-3,5-BISTHIOCARBOXYLIC ACID MONONUCLEOTIDE NICKEL INSERTION PROTEIN"/>
    <property type="match status" value="1"/>
</dbReference>
<dbReference type="Proteomes" id="UP000001203">
    <property type="component" value="Chromosome circular"/>
</dbReference>
<dbReference type="KEGG" id="cyt:cce_1732"/>
<sequence length="284" mass="31019">MTKIAYLDCVTGIAGDMCLGALVDSGVPLEYLIEQLQGLKIDHEYELSQEKVQRKGQQATKVYVSLVEQDSPIDEQRSRGSKNDHSVKTSAQTTPKSHHHHHTSARHLPEIEAMIKAANLPPRVTQWSLDIFRRLAIAEGAVHGISPEKVHFHEVGATDAIVDIVGSCLGLDYLEIDELYCSALPTGGGTVWAAHGRLPVPVPAVLKLWESRQVPIYSNKIEKELVTPTGAAIAVTLVKSFGEPPNMILEKVGLGAGSKDLSLPNILRLWIGEKVTEKKTVMSM</sequence>
<dbReference type="Pfam" id="PF01969">
    <property type="entry name" value="Ni_insertion"/>
    <property type="match status" value="1"/>
</dbReference>
<proteinExistence type="predicted"/>
<evidence type="ECO:0000313" key="4">
    <source>
        <dbReference type="Proteomes" id="UP000001203"/>
    </source>
</evidence>
<dbReference type="HOGENOM" id="CLU_028523_1_0_3"/>
<gene>
    <name evidence="3" type="ordered locus">cce_1732</name>
</gene>
<evidence type="ECO:0000256" key="2">
    <source>
        <dbReference type="SAM" id="MobiDB-lite"/>
    </source>
</evidence>
<evidence type="ECO:0000256" key="1">
    <source>
        <dbReference type="ARBA" id="ARBA00022596"/>
    </source>
</evidence>
<keyword evidence="4" id="KW-1185">Reference proteome</keyword>
<reference evidence="3 4" key="1">
    <citation type="journal article" date="2008" name="Proc. Natl. Acad. Sci. U.S.A.">
        <title>The genome of Cyanothece 51142, a unicellular diazotrophic cyanobacterium important in the marine nitrogen cycle.</title>
        <authorList>
            <person name="Welsh E.A."/>
            <person name="Liberton M."/>
            <person name="Stoeckel J."/>
            <person name="Loh T."/>
            <person name="Elvitigala T."/>
            <person name="Wang C."/>
            <person name="Wollam A."/>
            <person name="Fulton R.S."/>
            <person name="Clifton S.W."/>
            <person name="Jacobs J.M."/>
            <person name="Aurora R."/>
            <person name="Ghosh B.K."/>
            <person name="Sherman L.A."/>
            <person name="Smith R.D."/>
            <person name="Wilson R.K."/>
            <person name="Pakrasi H.B."/>
        </authorList>
    </citation>
    <scope>NUCLEOTIDE SEQUENCE [LARGE SCALE GENOMIC DNA]</scope>
    <source>
        <strain evidence="4">ATCC 51142 / BH68</strain>
    </source>
</reference>
<dbReference type="InterPro" id="IPR002822">
    <property type="entry name" value="Ni_insertion"/>
</dbReference>
<feature type="compositionally biased region" description="Basic residues" evidence="2">
    <location>
        <begin position="96"/>
        <end position="105"/>
    </location>
</feature>
<dbReference type="NCBIfam" id="TIGR00299">
    <property type="entry name" value="nickel pincer cofactor biosynthesis protein LarC"/>
    <property type="match status" value="1"/>
</dbReference>
<feature type="region of interest" description="Disordered" evidence="2">
    <location>
        <begin position="72"/>
        <end position="106"/>
    </location>
</feature>
<dbReference type="STRING" id="43989.cce_1732"/>
<protein>
    <submittedName>
        <fullName evidence="3">DUF1092-containing protein</fullName>
    </submittedName>
</protein>
<dbReference type="PANTHER" id="PTHR36566">
    <property type="entry name" value="NICKEL INSERTION PROTEIN-RELATED"/>
    <property type="match status" value="1"/>
</dbReference>
<dbReference type="EMBL" id="CP000806">
    <property type="protein sequence ID" value="ACB51082.1"/>
    <property type="molecule type" value="Genomic_DNA"/>
</dbReference>
<dbReference type="eggNOG" id="COG1641">
    <property type="taxonomic scope" value="Bacteria"/>
</dbReference>
<dbReference type="OrthoDB" id="9765625at2"/>